<dbReference type="SUPFAM" id="SSF55856">
    <property type="entry name" value="Cytochrome b5-like heme/steroid binding domain"/>
    <property type="match status" value="1"/>
</dbReference>
<accession>A0ABR4DA40</accession>
<evidence type="ECO:0000256" key="4">
    <source>
        <dbReference type="ARBA" id="ARBA00038168"/>
    </source>
</evidence>
<dbReference type="Gene3D" id="3.10.120.10">
    <property type="entry name" value="Cytochrome b5-like heme/steroid binding domain"/>
    <property type="match status" value="1"/>
</dbReference>
<evidence type="ECO:0000256" key="2">
    <source>
        <dbReference type="ARBA" id="ARBA00022723"/>
    </source>
</evidence>
<feature type="domain" description="Cytochrome b5 heme-binding" evidence="5">
    <location>
        <begin position="916"/>
        <end position="996"/>
    </location>
</feature>
<organism evidence="6 7">
    <name type="scientific">Remersonia thermophila</name>
    <dbReference type="NCBI Taxonomy" id="72144"/>
    <lineage>
        <taxon>Eukaryota</taxon>
        <taxon>Fungi</taxon>
        <taxon>Dikarya</taxon>
        <taxon>Ascomycota</taxon>
        <taxon>Pezizomycotina</taxon>
        <taxon>Sordariomycetes</taxon>
        <taxon>Sordariomycetidae</taxon>
        <taxon>Sordariales</taxon>
        <taxon>Sordariales incertae sedis</taxon>
        <taxon>Remersonia</taxon>
    </lineage>
</organism>
<evidence type="ECO:0000256" key="1">
    <source>
        <dbReference type="ARBA" id="ARBA00022617"/>
    </source>
</evidence>
<evidence type="ECO:0000313" key="6">
    <source>
        <dbReference type="EMBL" id="KAL2267211.1"/>
    </source>
</evidence>
<keyword evidence="3" id="KW-0408">Iron</keyword>
<proteinExistence type="inferred from homology"/>
<dbReference type="InterPro" id="IPR001199">
    <property type="entry name" value="Cyt_B5-like_heme/steroid-bd"/>
</dbReference>
<evidence type="ECO:0000259" key="5">
    <source>
        <dbReference type="PROSITE" id="PS50255"/>
    </source>
</evidence>
<dbReference type="EMBL" id="JAZGUE010000004">
    <property type="protein sequence ID" value="KAL2267211.1"/>
    <property type="molecule type" value="Genomic_DNA"/>
</dbReference>
<keyword evidence="7" id="KW-1185">Reference proteome</keyword>
<protein>
    <recommendedName>
        <fullName evidence="5">Cytochrome b5 heme-binding domain-containing protein</fullName>
    </recommendedName>
</protein>
<name>A0ABR4DA40_9PEZI</name>
<gene>
    <name evidence="6" type="ORF">VTJ83DRAFT_4488</name>
</gene>
<comment type="similarity">
    <text evidence="4">Belongs to the cytochrome b5 family.</text>
</comment>
<evidence type="ECO:0000256" key="3">
    <source>
        <dbReference type="ARBA" id="ARBA00023004"/>
    </source>
</evidence>
<reference evidence="6 7" key="1">
    <citation type="journal article" date="2024" name="Commun. Biol.">
        <title>Comparative genomic analysis of thermophilic fungi reveals convergent evolutionary adaptations and gene losses.</title>
        <authorList>
            <person name="Steindorff A.S."/>
            <person name="Aguilar-Pontes M.V."/>
            <person name="Robinson A.J."/>
            <person name="Andreopoulos B."/>
            <person name="LaButti K."/>
            <person name="Kuo A."/>
            <person name="Mondo S."/>
            <person name="Riley R."/>
            <person name="Otillar R."/>
            <person name="Haridas S."/>
            <person name="Lipzen A."/>
            <person name="Grimwood J."/>
            <person name="Schmutz J."/>
            <person name="Clum A."/>
            <person name="Reid I.D."/>
            <person name="Moisan M.C."/>
            <person name="Butler G."/>
            <person name="Nguyen T.T.M."/>
            <person name="Dewar K."/>
            <person name="Conant G."/>
            <person name="Drula E."/>
            <person name="Henrissat B."/>
            <person name="Hansel C."/>
            <person name="Singer S."/>
            <person name="Hutchinson M.I."/>
            <person name="de Vries R.P."/>
            <person name="Natvig D.O."/>
            <person name="Powell A.J."/>
            <person name="Tsang A."/>
            <person name="Grigoriev I.V."/>
        </authorList>
    </citation>
    <scope>NUCLEOTIDE SEQUENCE [LARGE SCALE GENOMIC DNA]</scope>
    <source>
        <strain evidence="6 7">ATCC 22073</strain>
    </source>
</reference>
<dbReference type="PROSITE" id="PS50255">
    <property type="entry name" value="CYTOCHROME_B5_2"/>
    <property type="match status" value="1"/>
</dbReference>
<comment type="caution">
    <text evidence="6">The sequence shown here is derived from an EMBL/GenBank/DDBJ whole genome shotgun (WGS) entry which is preliminary data.</text>
</comment>
<dbReference type="SMART" id="SM01117">
    <property type="entry name" value="Cyt-b5"/>
    <property type="match status" value="1"/>
</dbReference>
<keyword evidence="2" id="KW-0479">Metal-binding</keyword>
<evidence type="ECO:0000313" key="7">
    <source>
        <dbReference type="Proteomes" id="UP001600064"/>
    </source>
</evidence>
<dbReference type="GeneID" id="98125626"/>
<sequence length="1221" mass="140220">MLFGSEKAQLLANGGLPTWEFAPLAEFLANDWPGGHRANDRVVTLEEEKASLVRVDEDKWHPVWKRQKWYDFAVKIVDGEHIPKPVPGVGPEDVWSVDNRRLWEELRVCIELADRKLRLLAEHNFLYNIVHSVIEEWADAELTDQAADNPDYDLVSPSGKPYRLPAKPKACSAEATLNIIADQVAPRLVWSFFDDDYFQDQTYIAESELFGFTRPVWHNGEGPGHTPDAITFLITHLHVAPLRVLLRDDSTAAERCHARFSFASTMVHELMHSIWIWRGGFEDNKEPIYGEGWLAELGHAGISEFFGGHDLAEVPKLAGYDKPGYKYGLSATQWPSPPSGTIERIKGKAINYLGASWENMAIPSAWFSALQMEDFWAKTVNKYGLEAVKAPRFFRSEVGWWGFYLDAGHADLVLDSETVIRAQVLPQIWKSLDAIQARREEWKRLRPWTDREYKLWSESPYANVIGRRLVDDFSKWADPSWRYEEYWALIAEHKAADIADNLARWTFDNVKRDEDEPVPPQNRIFGVFAFMMLATLPRREDGENANVQSRVMNNVWFPSKAAQAGDGAMWELPPRWHWGQMFPPYFQIEPRDFAKEPLPTPYGYGNPPQPSSTSKRLAYLERALDLFQDIERSLWLPHLLHDAVDKELKSLFNQAAWVKQDDEWLDWSFEWPQYRASFSLRGPDQLLHTRAQGQPPSAAPSGFLAHVEARPVQVADVLDRNGNPLLAHFTIAQIADVNAANNYRNVCWVVVPNPKRNKDVFIYNIAQVFRDKPELDPQEVLYWTKYGKGIFKDRLLAWVKENLQPCGKLAFGYSQEEVCENDGTQAKPWWIVIGVWIYDITNYNYCNDEEQWAILLVVDAYKKSGPLNPVGDVHPWLLQRLEPYRCGFYIPDWFETPGIPENVPRAPLPPTPEWKDSVFTQRDVERYIYPPTGMYCIIDNEVWDLGRYMHQHPGGYHVLRRHAGTDVTALMEELHGPNIQDHLDAWRPWLRLGRVVEERTYDDPIDNDEIVLFDIVYKIPSVKELMYVFPGIGSSSIAESLEHNLKRLFGGTDASQEIHGPEGTPECLRVLLENNKFARAVRRPPRMSRRRITSQELAKHTYAPQRKEWLEPRWVLPPSPEAPASPTDEEHGFAGWVAVEEAEGGKAMVYNVTPMVRFDDNDNLVNVLRQSLGNLVTDPEVAGFLRTRRRAFIVGELTDDPNVEPQDIISTYSPVKVSEAN</sequence>
<dbReference type="RefSeq" id="XP_070865938.1">
    <property type="nucleotide sequence ID" value="XM_071010982.1"/>
</dbReference>
<keyword evidence="1" id="KW-0349">Heme</keyword>
<dbReference type="Proteomes" id="UP001600064">
    <property type="component" value="Unassembled WGS sequence"/>
</dbReference>
<dbReference type="InterPro" id="IPR036400">
    <property type="entry name" value="Cyt_B5-like_heme/steroid_sf"/>
</dbReference>
<dbReference type="PANTHER" id="PTHR19359">
    <property type="entry name" value="CYTOCHROME B5"/>
    <property type="match status" value="1"/>
</dbReference>
<dbReference type="InterPro" id="IPR050668">
    <property type="entry name" value="Cytochrome_b5"/>
</dbReference>
<dbReference type="Pfam" id="PF00173">
    <property type="entry name" value="Cyt-b5"/>
    <property type="match status" value="1"/>
</dbReference>